<evidence type="ECO:0000259" key="7">
    <source>
        <dbReference type="Pfam" id="PF00361"/>
    </source>
</evidence>
<dbReference type="AlphaFoldDB" id="J9G8H4"/>
<dbReference type="GO" id="GO:0008137">
    <property type="term" value="F:NADH dehydrogenase (ubiquinone) activity"/>
    <property type="evidence" value="ECO:0007669"/>
    <property type="project" value="InterPro"/>
</dbReference>
<comment type="caution">
    <text evidence="8">The sequence shown here is derived from an EMBL/GenBank/DDBJ whole genome shotgun (WGS) entry which is preliminary data.</text>
</comment>
<feature type="transmembrane region" description="Helical" evidence="6">
    <location>
        <begin position="140"/>
        <end position="157"/>
    </location>
</feature>
<sequence>MDNILFLSSFVFIPLVMLLGLWLARNINQVRGVMVAGSSALLVMAVYLTIRFLGDRAAGVTDEMLYTGALSWIEPLHIKYSVGVDGISVAMLLLSAIIVFTGTFASWKLKPLTKEYFLWFTLLSMGVFGFFITVDMFAMFMFYEIALIPMYLLIGVWGSGRKEYSAMKLTLMLMGGSAFLMCGIFGIFYGAGGQTMNIIDIANHTGGAHAIDFAQQCIWFPMAFVGFGVLGALFPFHTWSPDGHASAPTAVSMLHAGVLMKLGGYGCFRIAMNLLPEAANELGWIFLILTGISVVYGAFSACVQTDLKYINAYSSVSHCGLVLFAILMLNETACTGAVLQMLSHGLMTALFFALIGMIYGRTHTRDIRELSGLMRIMPFLSVCYVIAGLANLGLPGLSGFIAEMTIFVGSFQNADTFHRVLTIAACSSIVITAVYILRLVGKILYGTCENKHHLELTDATWDERFSVICLILAVAGLGMAPFWVSNMITDGVAPIVDHINSVGLVSQSNPFL</sequence>
<evidence type="ECO:0000256" key="5">
    <source>
        <dbReference type="ARBA" id="ARBA00023136"/>
    </source>
</evidence>
<feature type="transmembrane region" description="Helical" evidence="6">
    <location>
        <begin position="6"/>
        <end position="24"/>
    </location>
</feature>
<evidence type="ECO:0000256" key="1">
    <source>
        <dbReference type="ARBA" id="ARBA00004141"/>
    </source>
</evidence>
<feature type="transmembrane region" description="Helical" evidence="6">
    <location>
        <begin position="379"/>
        <end position="401"/>
    </location>
</feature>
<dbReference type="GO" id="GO:0003954">
    <property type="term" value="F:NADH dehydrogenase activity"/>
    <property type="evidence" value="ECO:0007669"/>
    <property type="project" value="TreeGrafter"/>
</dbReference>
<dbReference type="GO" id="GO:0016020">
    <property type="term" value="C:membrane"/>
    <property type="evidence" value="ECO:0007669"/>
    <property type="project" value="UniProtKB-SubCell"/>
</dbReference>
<proteinExistence type="inferred from homology"/>
<name>J9G8H4_9ZZZZ</name>
<dbReference type="InterPro" id="IPR001750">
    <property type="entry name" value="ND/Mrp_TM"/>
</dbReference>
<feature type="transmembrane region" description="Helical" evidence="6">
    <location>
        <begin position="465"/>
        <end position="484"/>
    </location>
</feature>
<feature type="transmembrane region" description="Helical" evidence="6">
    <location>
        <begin position="341"/>
        <end position="359"/>
    </location>
</feature>
<protein>
    <submittedName>
        <fullName evidence="8">Proton-translocating NADH-quinone oxidoreductase, chain M</fullName>
    </submittedName>
</protein>
<feature type="transmembrane region" description="Helical" evidence="6">
    <location>
        <begin position="116"/>
        <end position="134"/>
    </location>
</feature>
<dbReference type="GO" id="GO:0015990">
    <property type="term" value="P:electron transport coupled proton transport"/>
    <property type="evidence" value="ECO:0007669"/>
    <property type="project" value="TreeGrafter"/>
</dbReference>
<evidence type="ECO:0000256" key="3">
    <source>
        <dbReference type="ARBA" id="ARBA00022692"/>
    </source>
</evidence>
<evidence type="ECO:0000256" key="2">
    <source>
        <dbReference type="ARBA" id="ARBA00009025"/>
    </source>
</evidence>
<dbReference type="NCBIfam" id="TIGR01972">
    <property type="entry name" value="NDH_I_M"/>
    <property type="match status" value="1"/>
</dbReference>
<feature type="transmembrane region" description="Helical" evidence="6">
    <location>
        <begin position="33"/>
        <end position="54"/>
    </location>
</feature>
<feature type="transmembrane region" description="Helical" evidence="6">
    <location>
        <begin position="310"/>
        <end position="329"/>
    </location>
</feature>
<dbReference type="PANTHER" id="PTHR43507:SF4">
    <property type="entry name" value="PROTON-TRANSLOCATING NADH-QUINONE OXIDOREDUCTASE, CHAIN M"/>
    <property type="match status" value="1"/>
</dbReference>
<dbReference type="PANTHER" id="PTHR43507">
    <property type="entry name" value="NADH-UBIQUINONE OXIDOREDUCTASE CHAIN 4"/>
    <property type="match status" value="1"/>
</dbReference>
<feature type="transmembrane region" description="Helical" evidence="6">
    <location>
        <begin position="251"/>
        <end position="272"/>
    </location>
</feature>
<dbReference type="GO" id="GO:0042773">
    <property type="term" value="P:ATP synthesis coupled electron transport"/>
    <property type="evidence" value="ECO:0007669"/>
    <property type="project" value="InterPro"/>
</dbReference>
<dbReference type="InterPro" id="IPR010227">
    <property type="entry name" value="NADH_Q_OxRdtase_chainM/4"/>
</dbReference>
<comment type="subcellular location">
    <subcellularLocation>
        <location evidence="1">Membrane</location>
        <topology evidence="1">Multi-pass membrane protein</topology>
    </subcellularLocation>
</comment>
<dbReference type="EMBL" id="AMCI01002278">
    <property type="protein sequence ID" value="EJX03159.1"/>
    <property type="molecule type" value="Genomic_DNA"/>
</dbReference>
<dbReference type="PRINTS" id="PR01437">
    <property type="entry name" value="NUOXDRDTASE4"/>
</dbReference>
<feature type="transmembrane region" description="Helical" evidence="6">
    <location>
        <begin position="421"/>
        <end position="445"/>
    </location>
</feature>
<keyword evidence="3 6" id="KW-0812">Transmembrane</keyword>
<reference evidence="8" key="1">
    <citation type="journal article" date="2012" name="PLoS ONE">
        <title>Gene sets for utilization of primary and secondary nutrition supplies in the distal gut of endangered iberian lynx.</title>
        <authorList>
            <person name="Alcaide M."/>
            <person name="Messina E."/>
            <person name="Richter M."/>
            <person name="Bargiela R."/>
            <person name="Peplies J."/>
            <person name="Huws S.A."/>
            <person name="Newbold C.J."/>
            <person name="Golyshin P.N."/>
            <person name="Simon M.A."/>
            <person name="Lopez G."/>
            <person name="Yakimov M.M."/>
            <person name="Ferrer M."/>
        </authorList>
    </citation>
    <scope>NUCLEOTIDE SEQUENCE</scope>
</reference>
<evidence type="ECO:0000313" key="8">
    <source>
        <dbReference type="EMBL" id="EJX03159.1"/>
    </source>
</evidence>
<keyword evidence="5 6" id="KW-0472">Membrane</keyword>
<feature type="domain" description="NADH:quinone oxidoreductase/Mrp antiporter transmembrane" evidence="7">
    <location>
        <begin position="135"/>
        <end position="421"/>
    </location>
</feature>
<evidence type="ECO:0000256" key="4">
    <source>
        <dbReference type="ARBA" id="ARBA00022989"/>
    </source>
</evidence>
<keyword evidence="4 6" id="KW-1133">Transmembrane helix</keyword>
<feature type="transmembrane region" description="Helical" evidence="6">
    <location>
        <begin position="218"/>
        <end position="239"/>
    </location>
</feature>
<feature type="transmembrane region" description="Helical" evidence="6">
    <location>
        <begin position="169"/>
        <end position="191"/>
    </location>
</feature>
<gene>
    <name evidence="8" type="ORF">EVA_08738</name>
</gene>
<accession>J9G8H4</accession>
<evidence type="ECO:0000256" key="6">
    <source>
        <dbReference type="SAM" id="Phobius"/>
    </source>
</evidence>
<dbReference type="InterPro" id="IPR003918">
    <property type="entry name" value="NADH_UbQ_OxRdtase"/>
</dbReference>
<dbReference type="GO" id="GO:0048039">
    <property type="term" value="F:ubiquinone binding"/>
    <property type="evidence" value="ECO:0007669"/>
    <property type="project" value="TreeGrafter"/>
</dbReference>
<dbReference type="Pfam" id="PF00361">
    <property type="entry name" value="Proton_antipo_M"/>
    <property type="match status" value="1"/>
</dbReference>
<comment type="similarity">
    <text evidence="2">Belongs to the complex I subunit 4 family.</text>
</comment>
<feature type="transmembrane region" description="Helical" evidence="6">
    <location>
        <begin position="284"/>
        <end position="303"/>
    </location>
</feature>
<feature type="transmembrane region" description="Helical" evidence="6">
    <location>
        <begin position="86"/>
        <end position="104"/>
    </location>
</feature>
<organism evidence="8">
    <name type="scientific">gut metagenome</name>
    <dbReference type="NCBI Taxonomy" id="749906"/>
    <lineage>
        <taxon>unclassified sequences</taxon>
        <taxon>metagenomes</taxon>
        <taxon>organismal metagenomes</taxon>
    </lineage>
</organism>